<evidence type="ECO:0000313" key="7">
    <source>
        <dbReference type="Proteomes" id="UP000653578"/>
    </source>
</evidence>
<dbReference type="EMBL" id="WHNY01000043">
    <property type="protein sequence ID" value="NOU65320.1"/>
    <property type="molecule type" value="Genomic_DNA"/>
</dbReference>
<evidence type="ECO:0000256" key="4">
    <source>
        <dbReference type="SAM" id="Phobius"/>
    </source>
</evidence>
<sequence>MMNRVRSMGKSEGLIMRRFQTSRFFKNLVLLSCIIGILPVVLLGYLSFNKSSAILEEEIIASNRLILKQNKEKVEYLLKTIDTLATQTISGTAMTNAISMQTVLDAPFDYEYHDLFENLLYELVHIQVFELGIQDVHLMSYRQDWIVEGGAVYPMIDRPLIETHDKRLYDLQKLLISYRDDSRRSYWKLTEDEKSGYVFKLIKHIPLNAINPDGIISINIPLQELSKRLAGDVSKGRTLIINELGSIVASLNNHDIGTNVKAENYYQRMLTSGEQEGFFFYKQDGQEFVIHYNHALYNNWMYASITPLEYVMSKSNGIKFYTIIFVAILITLVITTSFFFSHKLYSPINRIYRSIQPDHKQRQNNELTYISEHLTHLTKSSTKLKEEMVFLHSQTREFFVFKLLSGDIRLESMEDQLERHDFPINWDHWCVLALQIDTMEGTRYTEKDMDLMLYAIHNMIEEIVPQSMRLSSIVQNQGVFLFLGGGLEDDTPLKVQVFNKSEEIRNSIKQYLNLKISIGISRRYSNFMYAPLAHQESLDALAYRVRLGSESILFIDEVEPNKAQMFRYPKELEFQIMEAIKQSNEEQAQERLQAIIADFLKNQMNHYDYQHFIGRLFNNLTGLVQDAGESVQEVFQKEIFTSEILVRMHAAKQIEEWFWKQIIGPLLAWTEERQRKQDVNISMLMISEIEQHFDQDLSVEMFAARFHYHPSYISRVFKKDTGVNFSEYVSNHRIEVAKRWLQETDMKIADIAERLQYSTASNFNRNFKKVVQVTPSQYRDQFK</sequence>
<keyword evidence="4" id="KW-0812">Transmembrane</keyword>
<keyword evidence="2" id="KW-0238">DNA-binding</keyword>
<reference evidence="6 7" key="1">
    <citation type="submission" date="2019-10" db="EMBL/GenBank/DDBJ databases">
        <title>Description of Paenibacillus humi sp. nov.</title>
        <authorList>
            <person name="Carlier A."/>
            <person name="Qi S."/>
        </authorList>
    </citation>
    <scope>NUCLEOTIDE SEQUENCE [LARGE SCALE GENOMIC DNA]</scope>
    <source>
        <strain evidence="6 7">LMG 31461</strain>
    </source>
</reference>
<dbReference type="Pfam" id="PF12833">
    <property type="entry name" value="HTH_18"/>
    <property type="match status" value="1"/>
</dbReference>
<dbReference type="InterPro" id="IPR018062">
    <property type="entry name" value="HTH_AraC-typ_CS"/>
</dbReference>
<dbReference type="Gene3D" id="3.30.450.20">
    <property type="entry name" value="PAS domain"/>
    <property type="match status" value="1"/>
</dbReference>
<evidence type="ECO:0000256" key="1">
    <source>
        <dbReference type="ARBA" id="ARBA00023015"/>
    </source>
</evidence>
<feature type="domain" description="HTH araC/xylS-type" evidence="5">
    <location>
        <begin position="683"/>
        <end position="781"/>
    </location>
</feature>
<dbReference type="Gene3D" id="1.10.10.60">
    <property type="entry name" value="Homeodomain-like"/>
    <property type="match status" value="2"/>
</dbReference>
<dbReference type="Proteomes" id="UP000653578">
    <property type="component" value="Unassembled WGS sequence"/>
</dbReference>
<keyword evidence="4" id="KW-1133">Transmembrane helix</keyword>
<keyword evidence="4" id="KW-0472">Membrane</keyword>
<dbReference type="PANTHER" id="PTHR43280">
    <property type="entry name" value="ARAC-FAMILY TRANSCRIPTIONAL REGULATOR"/>
    <property type="match status" value="1"/>
</dbReference>
<evidence type="ECO:0000313" key="6">
    <source>
        <dbReference type="EMBL" id="NOU65320.1"/>
    </source>
</evidence>
<dbReference type="InterPro" id="IPR018060">
    <property type="entry name" value="HTH_AraC"/>
</dbReference>
<dbReference type="PANTHER" id="PTHR43280:SF10">
    <property type="entry name" value="REGULATORY PROTEIN POCR"/>
    <property type="match status" value="1"/>
</dbReference>
<organism evidence="6 7">
    <name type="scientific">Paenibacillus plantarum</name>
    <dbReference type="NCBI Taxonomy" id="2654975"/>
    <lineage>
        <taxon>Bacteria</taxon>
        <taxon>Bacillati</taxon>
        <taxon>Bacillota</taxon>
        <taxon>Bacilli</taxon>
        <taxon>Bacillales</taxon>
        <taxon>Paenibacillaceae</taxon>
        <taxon>Paenibacillus</taxon>
    </lineage>
</organism>
<accession>A0ABX1XA40</accession>
<dbReference type="SUPFAM" id="SSF46689">
    <property type="entry name" value="Homeodomain-like"/>
    <property type="match status" value="2"/>
</dbReference>
<evidence type="ECO:0000256" key="2">
    <source>
        <dbReference type="ARBA" id="ARBA00023125"/>
    </source>
</evidence>
<evidence type="ECO:0000259" key="5">
    <source>
        <dbReference type="PROSITE" id="PS01124"/>
    </source>
</evidence>
<dbReference type="PROSITE" id="PS01124">
    <property type="entry name" value="HTH_ARAC_FAMILY_2"/>
    <property type="match status" value="1"/>
</dbReference>
<dbReference type="InterPro" id="IPR009057">
    <property type="entry name" value="Homeodomain-like_sf"/>
</dbReference>
<keyword evidence="1" id="KW-0805">Transcription regulation</keyword>
<keyword evidence="3" id="KW-0804">Transcription</keyword>
<proteinExistence type="predicted"/>
<gene>
    <name evidence="6" type="ORF">GC096_14900</name>
</gene>
<protein>
    <submittedName>
        <fullName evidence="6">Helix-turn-helix domain-containing protein</fullName>
    </submittedName>
</protein>
<name>A0ABX1XA40_9BACL</name>
<evidence type="ECO:0000256" key="3">
    <source>
        <dbReference type="ARBA" id="ARBA00023163"/>
    </source>
</evidence>
<dbReference type="SMART" id="SM00342">
    <property type="entry name" value="HTH_ARAC"/>
    <property type="match status" value="1"/>
</dbReference>
<dbReference type="PROSITE" id="PS00041">
    <property type="entry name" value="HTH_ARAC_FAMILY_1"/>
    <property type="match status" value="1"/>
</dbReference>
<comment type="caution">
    <text evidence="6">The sequence shown here is derived from an EMBL/GenBank/DDBJ whole genome shotgun (WGS) entry which is preliminary data.</text>
</comment>
<keyword evidence="7" id="KW-1185">Reference proteome</keyword>
<feature type="transmembrane region" description="Helical" evidence="4">
    <location>
        <begin position="320"/>
        <end position="340"/>
    </location>
</feature>